<dbReference type="InterPro" id="IPR015947">
    <property type="entry name" value="PUA-like_sf"/>
</dbReference>
<dbReference type="CDD" id="cd21155">
    <property type="entry name" value="PUA_MCTS-1-like"/>
    <property type="match status" value="1"/>
</dbReference>
<dbReference type="InterPro" id="IPR002478">
    <property type="entry name" value="PUA"/>
</dbReference>
<dbReference type="SMART" id="SM00359">
    <property type="entry name" value="PUA"/>
    <property type="match status" value="1"/>
</dbReference>
<evidence type="ECO:0000256" key="1">
    <source>
        <dbReference type="ARBA" id="ARBA00004496"/>
    </source>
</evidence>
<dbReference type="GO" id="GO:0001731">
    <property type="term" value="P:formation of translation preinitiation complex"/>
    <property type="evidence" value="ECO:0007669"/>
    <property type="project" value="TreeGrafter"/>
</dbReference>
<dbReference type="Proteomes" id="UP000650533">
    <property type="component" value="Chromosome 16"/>
</dbReference>
<dbReference type="PANTHER" id="PTHR22798:SF0">
    <property type="entry name" value="MALIGNANT T-CELL-AMPLIFIED SEQUENCE 1"/>
    <property type="match status" value="1"/>
</dbReference>
<dbReference type="KEGG" id="rsx:RhiXN_01796"/>
<dbReference type="InterPro" id="IPR041366">
    <property type="entry name" value="Pre-PUA"/>
</dbReference>
<protein>
    <recommendedName>
        <fullName evidence="3">Translation machinery-associated protein 20</fullName>
    </recommendedName>
</protein>
<dbReference type="AlphaFoldDB" id="A0A8H8PBK7"/>
<dbReference type="GO" id="GO:0003723">
    <property type="term" value="F:RNA binding"/>
    <property type="evidence" value="ECO:0007669"/>
    <property type="project" value="InterPro"/>
</dbReference>
<dbReference type="GeneID" id="67024078"/>
<evidence type="ECO:0000313" key="5">
    <source>
        <dbReference type="EMBL" id="QRW27201.1"/>
    </source>
</evidence>
<keyword evidence="2 3" id="KW-0963">Cytoplasm</keyword>
<gene>
    <name evidence="5" type="ORF">RhiXN_01796</name>
</gene>
<evidence type="ECO:0000259" key="4">
    <source>
        <dbReference type="SMART" id="SM00359"/>
    </source>
</evidence>
<dbReference type="Pfam" id="PF17832">
    <property type="entry name" value="Pre-PUA"/>
    <property type="match status" value="1"/>
</dbReference>
<dbReference type="EMBL" id="CP059673">
    <property type="protein sequence ID" value="QRW27201.1"/>
    <property type="molecule type" value="Genomic_DNA"/>
</dbReference>
<comment type="subcellular location">
    <subcellularLocation>
        <location evidence="1 3">Cytoplasm</location>
    </subcellularLocation>
</comment>
<organism evidence="5 6">
    <name type="scientific">Rhizoctonia solani</name>
    <dbReference type="NCBI Taxonomy" id="456999"/>
    <lineage>
        <taxon>Eukaryota</taxon>
        <taxon>Fungi</taxon>
        <taxon>Dikarya</taxon>
        <taxon>Basidiomycota</taxon>
        <taxon>Agaricomycotina</taxon>
        <taxon>Agaricomycetes</taxon>
        <taxon>Cantharellales</taxon>
        <taxon>Ceratobasidiaceae</taxon>
        <taxon>Rhizoctonia</taxon>
    </lineage>
</organism>
<evidence type="ECO:0000256" key="2">
    <source>
        <dbReference type="ARBA" id="ARBA00022490"/>
    </source>
</evidence>
<dbReference type="PIRSF" id="PIRSF005067">
    <property type="entry name" value="Tma_RNA-bind_prd"/>
    <property type="match status" value="1"/>
</dbReference>
<comment type="similarity">
    <text evidence="3">Belongs to the TMA20 family.</text>
</comment>
<reference evidence="5" key="1">
    <citation type="submission" date="2020-05" db="EMBL/GenBank/DDBJ databases">
        <title>Evolutionary and genomic comparisons of hybrid uninucleate and nonhybrid Rhizoctonia fungi.</title>
        <authorList>
            <person name="Li C."/>
            <person name="Chen X."/>
        </authorList>
    </citation>
    <scope>NUCLEOTIDE SEQUENCE</scope>
    <source>
        <strain evidence="5">AG-1 IA</strain>
    </source>
</reference>
<dbReference type="PANTHER" id="PTHR22798">
    <property type="entry name" value="MCT-1 PROTEIN"/>
    <property type="match status" value="1"/>
</dbReference>
<dbReference type="InterPro" id="IPR004521">
    <property type="entry name" value="Uncharacterised_CHP00451"/>
</dbReference>
<dbReference type="NCBIfam" id="TIGR00451">
    <property type="entry name" value="unchar_dom_2"/>
    <property type="match status" value="1"/>
</dbReference>
<dbReference type="GO" id="GO:0005737">
    <property type="term" value="C:cytoplasm"/>
    <property type="evidence" value="ECO:0007669"/>
    <property type="project" value="UniProtKB-SubCell"/>
</dbReference>
<accession>A0A8H8PBK7</accession>
<dbReference type="SUPFAM" id="SSF88697">
    <property type="entry name" value="PUA domain-like"/>
    <property type="match status" value="1"/>
</dbReference>
<proteinExistence type="inferred from homology"/>
<dbReference type="Gene3D" id="3.10.400.20">
    <property type="match status" value="1"/>
</dbReference>
<dbReference type="InterPro" id="IPR016437">
    <property type="entry name" value="MCT-1/Tma20"/>
</dbReference>
<dbReference type="Pfam" id="PF01472">
    <property type="entry name" value="PUA"/>
    <property type="match status" value="1"/>
</dbReference>
<sequence length="157" mass="16686">MPALAADEGALLEHIWPKKESVTLVKWSEAISLLYYITATGGLGLHFDGPYMPSLKLLHKFPNLLPHAQIDRGAIPYLLGGANMMCPGFTSKGGKLPDKDSALPAGAPIAIHCEGKEHAIGVGVLKMGTEEIKSVNKGIAVDIATYLGDGLWAIEKL</sequence>
<name>A0A8H8PBK7_9AGAM</name>
<evidence type="ECO:0000256" key="3">
    <source>
        <dbReference type="PIRNR" id="PIRNR005067"/>
    </source>
</evidence>
<feature type="domain" description="PUA" evidence="4">
    <location>
        <begin position="66"/>
        <end position="148"/>
    </location>
</feature>
<dbReference type="RefSeq" id="XP_043187438.1">
    <property type="nucleotide sequence ID" value="XM_043321615.1"/>
</dbReference>
<comment type="function">
    <text evidence="3">Involved in translation.</text>
</comment>
<evidence type="ECO:0000313" key="6">
    <source>
        <dbReference type="Proteomes" id="UP000650533"/>
    </source>
</evidence>
<dbReference type="PROSITE" id="PS50890">
    <property type="entry name" value="PUA"/>
    <property type="match status" value="1"/>
</dbReference>